<dbReference type="Pfam" id="PF07727">
    <property type="entry name" value="RVT_2"/>
    <property type="match status" value="2"/>
</dbReference>
<reference evidence="4" key="2">
    <citation type="journal article" date="2024" name="Plant">
        <title>Genomic evolution and insights into agronomic trait innovations of Sesamum species.</title>
        <authorList>
            <person name="Miao H."/>
            <person name="Wang L."/>
            <person name="Qu L."/>
            <person name="Liu H."/>
            <person name="Sun Y."/>
            <person name="Le M."/>
            <person name="Wang Q."/>
            <person name="Wei S."/>
            <person name="Zheng Y."/>
            <person name="Lin W."/>
            <person name="Duan Y."/>
            <person name="Cao H."/>
            <person name="Xiong S."/>
            <person name="Wang X."/>
            <person name="Wei L."/>
            <person name="Li C."/>
            <person name="Ma Q."/>
            <person name="Ju M."/>
            <person name="Zhao R."/>
            <person name="Li G."/>
            <person name="Mu C."/>
            <person name="Tian Q."/>
            <person name="Mei H."/>
            <person name="Zhang T."/>
            <person name="Gao T."/>
            <person name="Zhang H."/>
        </authorList>
    </citation>
    <scope>NUCLEOTIDE SEQUENCE</scope>
    <source>
        <strain evidence="4">G02</strain>
    </source>
</reference>
<evidence type="ECO:0000259" key="3">
    <source>
        <dbReference type="Pfam" id="PF25597"/>
    </source>
</evidence>
<organism evidence="4">
    <name type="scientific">Sesamum radiatum</name>
    <name type="common">Black benniseed</name>
    <dbReference type="NCBI Taxonomy" id="300843"/>
    <lineage>
        <taxon>Eukaryota</taxon>
        <taxon>Viridiplantae</taxon>
        <taxon>Streptophyta</taxon>
        <taxon>Embryophyta</taxon>
        <taxon>Tracheophyta</taxon>
        <taxon>Spermatophyta</taxon>
        <taxon>Magnoliopsida</taxon>
        <taxon>eudicotyledons</taxon>
        <taxon>Gunneridae</taxon>
        <taxon>Pentapetalae</taxon>
        <taxon>asterids</taxon>
        <taxon>lamiids</taxon>
        <taxon>Lamiales</taxon>
        <taxon>Pedaliaceae</taxon>
        <taxon>Sesamum</taxon>
    </lineage>
</organism>
<feature type="domain" description="Reverse transcriptase Ty1/copia-type" evidence="2">
    <location>
        <begin position="248"/>
        <end position="329"/>
    </location>
</feature>
<dbReference type="InterPro" id="IPR043502">
    <property type="entry name" value="DNA/RNA_pol_sf"/>
</dbReference>
<gene>
    <name evidence="4" type="ORF">Sradi_1645400</name>
</gene>
<feature type="domain" description="Retroviral polymerase SH3-like" evidence="3">
    <location>
        <begin position="54"/>
        <end position="116"/>
    </location>
</feature>
<evidence type="ECO:0000313" key="4">
    <source>
        <dbReference type="EMBL" id="KAL0414437.1"/>
    </source>
</evidence>
<dbReference type="AlphaFoldDB" id="A0AAW2UDK2"/>
<dbReference type="PANTHER" id="PTHR11439">
    <property type="entry name" value="GAG-POL-RELATED RETROTRANSPOSON"/>
    <property type="match status" value="1"/>
</dbReference>
<dbReference type="CDD" id="cd09272">
    <property type="entry name" value="RNase_HI_RT_Ty1"/>
    <property type="match status" value="1"/>
</dbReference>
<dbReference type="InterPro" id="IPR057670">
    <property type="entry name" value="SH3_retrovirus"/>
</dbReference>
<protein>
    <submittedName>
        <fullName evidence="4">Retrovirus-related Pol polyprotein from transposon RE1</fullName>
    </submittedName>
</protein>
<evidence type="ECO:0000259" key="2">
    <source>
        <dbReference type="Pfam" id="PF07727"/>
    </source>
</evidence>
<dbReference type="Pfam" id="PF25597">
    <property type="entry name" value="SH3_retrovirus"/>
    <property type="match status" value="1"/>
</dbReference>
<reference evidence="4" key="1">
    <citation type="submission" date="2020-06" db="EMBL/GenBank/DDBJ databases">
        <authorList>
            <person name="Li T."/>
            <person name="Hu X."/>
            <person name="Zhang T."/>
            <person name="Song X."/>
            <person name="Zhang H."/>
            <person name="Dai N."/>
            <person name="Sheng W."/>
            <person name="Hou X."/>
            <person name="Wei L."/>
        </authorList>
    </citation>
    <scope>NUCLEOTIDE SEQUENCE</scope>
    <source>
        <strain evidence="4">G02</strain>
        <tissue evidence="4">Leaf</tissue>
    </source>
</reference>
<dbReference type="PANTHER" id="PTHR11439:SF470">
    <property type="entry name" value="CYSTEINE-RICH RLK (RECEPTOR-LIKE PROTEIN KINASE) 8"/>
    <property type="match status" value="1"/>
</dbReference>
<sequence length="454" mass="50723">MFESGLPRIFWADSILVATHIINKLPSSKLNWKTPFELLYKSPPSYACLKTFGCLCYATNVMPHKSKFDHRAFKCVFIGYVSGQKGYKVYDIDNKVAFVSRDVVFHEDTFPYKSSTVQTDNSLPTPILSPYIPETPANPSEIPASPPQSTELPPSSPIPDPDRLTPLAHLRCSQRHTKPPSWLNDFQYRYKARLVAKGYNQVEGVDYFDKFSPVAKAVTVRILLAVASSSAWPIHQIDINNAFLHDGLLILLVYVDDVLITGPSITQIERVKSYLDAEFTIKDLGPAKYFLGLEIARSTAGTSVTQHKYVCDIIQDMNLQDCKPVATPLPLGLKLSSYDDKPLTDPEPYRRLVGRLLYLGFTRPDVSFGAQQLSQFVHKPCQSHMNAAVHLVRYLKGNPNQGLFFPASNSLTLVAYCDADWAGCVDSRRSLTGFCIFLGSALVSWKTKKQTTVA</sequence>
<dbReference type="EMBL" id="JACGWJ010000006">
    <property type="protein sequence ID" value="KAL0414437.1"/>
    <property type="molecule type" value="Genomic_DNA"/>
</dbReference>
<evidence type="ECO:0000256" key="1">
    <source>
        <dbReference type="SAM" id="MobiDB-lite"/>
    </source>
</evidence>
<feature type="domain" description="Reverse transcriptase Ty1/copia-type" evidence="2">
    <location>
        <begin position="187"/>
        <end position="246"/>
    </location>
</feature>
<dbReference type="InterPro" id="IPR013103">
    <property type="entry name" value="RVT_2"/>
</dbReference>
<comment type="caution">
    <text evidence="4">The sequence shown here is derived from an EMBL/GenBank/DDBJ whole genome shotgun (WGS) entry which is preliminary data.</text>
</comment>
<feature type="region of interest" description="Disordered" evidence="1">
    <location>
        <begin position="136"/>
        <end position="160"/>
    </location>
</feature>
<proteinExistence type="predicted"/>
<name>A0AAW2UDK2_SESRA</name>
<accession>A0AAW2UDK2</accession>
<dbReference type="SUPFAM" id="SSF56672">
    <property type="entry name" value="DNA/RNA polymerases"/>
    <property type="match status" value="1"/>
</dbReference>